<name>A0A423VAJ7_CYTCH</name>
<comment type="subcellular location">
    <subcellularLocation>
        <location evidence="1 12">Secreted</location>
    </subcellularLocation>
</comment>
<dbReference type="SMART" id="SM01110">
    <property type="entry name" value="Cutinase"/>
    <property type="match status" value="1"/>
</dbReference>
<dbReference type="InterPro" id="IPR011150">
    <property type="entry name" value="Cutinase_monf"/>
</dbReference>
<proteinExistence type="inferred from homology"/>
<evidence type="ECO:0000313" key="14">
    <source>
        <dbReference type="Proteomes" id="UP000284375"/>
    </source>
</evidence>
<organism evidence="13 14">
    <name type="scientific">Cytospora chrysosperma</name>
    <name type="common">Cytospora canker fungus</name>
    <name type="synonym">Sphaeria chrysosperma</name>
    <dbReference type="NCBI Taxonomy" id="252740"/>
    <lineage>
        <taxon>Eukaryota</taxon>
        <taxon>Fungi</taxon>
        <taxon>Dikarya</taxon>
        <taxon>Ascomycota</taxon>
        <taxon>Pezizomycotina</taxon>
        <taxon>Sordariomycetes</taxon>
        <taxon>Sordariomycetidae</taxon>
        <taxon>Diaporthales</taxon>
        <taxon>Cytosporaceae</taxon>
        <taxon>Cytospora</taxon>
    </lineage>
</organism>
<feature type="active site" description="Nucleophile" evidence="10">
    <location>
        <position position="331"/>
    </location>
</feature>
<dbReference type="PRINTS" id="PR00129">
    <property type="entry name" value="CUTINASE"/>
</dbReference>
<comment type="caution">
    <text evidence="13">The sequence shown here is derived from an EMBL/GenBank/DDBJ whole genome shotgun (WGS) entry which is preliminary data.</text>
</comment>
<dbReference type="Gene3D" id="3.40.50.1820">
    <property type="entry name" value="alpha/beta hydrolase"/>
    <property type="match status" value="1"/>
</dbReference>
<dbReference type="EC" id="3.1.1.74" evidence="3 12"/>
<dbReference type="InterPro" id="IPR043580">
    <property type="entry name" value="CUTINASE_1"/>
</dbReference>
<dbReference type="PANTHER" id="PTHR48250">
    <property type="entry name" value="CUTINASE 2-RELATED"/>
    <property type="match status" value="1"/>
</dbReference>
<evidence type="ECO:0000256" key="6">
    <source>
        <dbReference type="ARBA" id="ARBA00022729"/>
    </source>
</evidence>
<evidence type="ECO:0000256" key="11">
    <source>
        <dbReference type="PIRSR" id="PIRSR611150-2"/>
    </source>
</evidence>
<evidence type="ECO:0000256" key="10">
    <source>
        <dbReference type="PIRSR" id="PIRSR611150-1"/>
    </source>
</evidence>
<feature type="signal peptide" evidence="12">
    <location>
        <begin position="1"/>
        <end position="17"/>
    </location>
</feature>
<evidence type="ECO:0000256" key="2">
    <source>
        <dbReference type="ARBA" id="ARBA00007534"/>
    </source>
</evidence>
<evidence type="ECO:0000256" key="4">
    <source>
        <dbReference type="ARBA" id="ARBA00022487"/>
    </source>
</evidence>
<keyword evidence="4 12" id="KW-0719">Serine esterase</keyword>
<sequence length="427" mass="40363">MHYQQLLAACLSATVAALPSNLRERQASGTSGLGSLLGGTGTGTGGLTLPSDLSGLGSLLGGTGTGTGGLTLPTGLLSGLGSGTGTGTGGLTLPSGLSGLGSLLGGTGTGTGGLTLPSDLSGLGSLLGGTGTGTGGLTLPTGLLSGLGSGTGTGTGGLTLPSGLSGLGSLLGGTGTGTGGLTLPSDLSGLGSLLGGTGTGTGGLTLPTGLSGLSGLSDLSGLSSTSGLSARASISENGLDDACKNVTLIFARGTTELGNMGSVVGPSLSTDVKKALNDNVAVQGVDYAANVAGIAEEIVPTGGPGTKSMVADVTKALTKCPDTQIVLSGYSQGAMLVHNTMHKLSSTQAASVKAAVTFGDPFDATEPNNIPKGNFKSFCATGDPVCSVGAAASPSSGGTKSKSVLNHLGYGADSETAATFIQGKVSA</sequence>
<evidence type="ECO:0000256" key="7">
    <source>
        <dbReference type="ARBA" id="ARBA00022801"/>
    </source>
</evidence>
<keyword evidence="7 12" id="KW-0378">Hydrolase</keyword>
<keyword evidence="14" id="KW-1185">Reference proteome</keyword>
<dbReference type="OrthoDB" id="6020543at2759"/>
<dbReference type="EMBL" id="LJZO01000073">
    <property type="protein sequence ID" value="ROV87940.1"/>
    <property type="molecule type" value="Genomic_DNA"/>
</dbReference>
<dbReference type="GO" id="GO:0005576">
    <property type="term" value="C:extracellular region"/>
    <property type="evidence" value="ECO:0007669"/>
    <property type="project" value="UniProtKB-SubCell"/>
</dbReference>
<gene>
    <name evidence="13" type="ORF">VSDG_09471</name>
</gene>
<dbReference type="STRING" id="252740.A0A423VAJ7"/>
<keyword evidence="5 12" id="KW-0964">Secreted</keyword>
<accession>A0A423VAJ7</accession>
<evidence type="ECO:0000256" key="5">
    <source>
        <dbReference type="ARBA" id="ARBA00022525"/>
    </source>
</evidence>
<reference evidence="13 14" key="1">
    <citation type="submission" date="2015-09" db="EMBL/GenBank/DDBJ databases">
        <title>Host preference determinants of Valsa canker pathogens revealed by comparative genomics.</title>
        <authorList>
            <person name="Yin Z."/>
            <person name="Huang L."/>
        </authorList>
    </citation>
    <scope>NUCLEOTIDE SEQUENCE [LARGE SCALE GENOMIC DNA]</scope>
    <source>
        <strain evidence="13 14">YSFL</strain>
    </source>
</reference>
<dbReference type="AlphaFoldDB" id="A0A423VAJ7"/>
<evidence type="ECO:0000256" key="9">
    <source>
        <dbReference type="ARBA" id="ARBA00034045"/>
    </source>
</evidence>
<comment type="similarity">
    <text evidence="2 12">Belongs to the cutinase family.</text>
</comment>
<evidence type="ECO:0000256" key="3">
    <source>
        <dbReference type="ARBA" id="ARBA00013095"/>
    </source>
</evidence>
<dbReference type="GO" id="GO:0016052">
    <property type="term" value="P:carbohydrate catabolic process"/>
    <property type="evidence" value="ECO:0007669"/>
    <property type="project" value="TreeGrafter"/>
</dbReference>
<feature type="active site" description="Proton donor/acceptor" evidence="10">
    <location>
        <position position="407"/>
    </location>
</feature>
<comment type="function">
    <text evidence="12">Catalyzes the hydrolysis of complex carboxylic polyesters found in the cell wall of plants. Degrades cutin, a macromolecule that forms the structure of the plant cuticle.</text>
</comment>
<evidence type="ECO:0000256" key="12">
    <source>
        <dbReference type="RuleBase" id="RU361263"/>
    </source>
</evidence>
<dbReference type="Pfam" id="PF01083">
    <property type="entry name" value="Cutinase"/>
    <property type="match status" value="1"/>
</dbReference>
<keyword evidence="6 12" id="KW-0732">Signal</keyword>
<feature type="disulfide bond" evidence="11">
    <location>
        <begin position="243"/>
        <end position="320"/>
    </location>
</feature>
<feature type="active site" evidence="10">
    <location>
        <position position="383"/>
    </location>
</feature>
<dbReference type="InterPro" id="IPR000675">
    <property type="entry name" value="Cutinase/axe"/>
</dbReference>
<evidence type="ECO:0000256" key="1">
    <source>
        <dbReference type="ARBA" id="ARBA00004613"/>
    </source>
</evidence>
<dbReference type="PANTHER" id="PTHR48250:SF2">
    <property type="entry name" value="CUTINASE"/>
    <property type="match status" value="1"/>
</dbReference>
<evidence type="ECO:0000256" key="8">
    <source>
        <dbReference type="ARBA" id="ARBA00023157"/>
    </source>
</evidence>
<evidence type="ECO:0000313" key="13">
    <source>
        <dbReference type="EMBL" id="ROV87940.1"/>
    </source>
</evidence>
<comment type="catalytic activity">
    <reaction evidence="9 12">
        <text>cutin + H2O = cutin monomers.</text>
        <dbReference type="EC" id="3.1.1.74"/>
    </reaction>
</comment>
<feature type="chain" id="PRO_5018819145" description="Cutinase" evidence="12">
    <location>
        <begin position="18"/>
        <end position="427"/>
    </location>
</feature>
<keyword evidence="8 11" id="KW-1015">Disulfide bond</keyword>
<protein>
    <recommendedName>
        <fullName evidence="3 12">Cutinase</fullName>
        <ecNumber evidence="3 12">3.1.1.74</ecNumber>
    </recommendedName>
</protein>
<dbReference type="InterPro" id="IPR029058">
    <property type="entry name" value="AB_hydrolase_fold"/>
</dbReference>
<dbReference type="SUPFAM" id="SSF53474">
    <property type="entry name" value="alpha/beta-Hydrolases"/>
    <property type="match status" value="1"/>
</dbReference>
<dbReference type="Proteomes" id="UP000284375">
    <property type="component" value="Unassembled WGS sequence"/>
</dbReference>
<dbReference type="GO" id="GO:0050525">
    <property type="term" value="F:cutinase activity"/>
    <property type="evidence" value="ECO:0007669"/>
    <property type="project" value="UniProtKB-UniRule"/>
</dbReference>
<feature type="disulfide bond" evidence="11">
    <location>
        <begin position="379"/>
        <end position="386"/>
    </location>
</feature>
<dbReference type="PROSITE" id="PS00155">
    <property type="entry name" value="CUTINASE_1"/>
    <property type="match status" value="1"/>
</dbReference>